<gene>
    <name evidence="3" type="ORF">CC84DRAFT_1173457</name>
</gene>
<dbReference type="AlphaFoldDB" id="A0A177CLX3"/>
<feature type="region of interest" description="Disordered" evidence="1">
    <location>
        <begin position="61"/>
        <end position="81"/>
    </location>
</feature>
<proteinExistence type="predicted"/>
<evidence type="ECO:0000313" key="3">
    <source>
        <dbReference type="EMBL" id="OAG07858.1"/>
    </source>
</evidence>
<feature type="signal peptide" evidence="2">
    <location>
        <begin position="1"/>
        <end position="17"/>
    </location>
</feature>
<dbReference type="OrthoDB" id="5431298at2759"/>
<evidence type="ECO:0008006" key="5">
    <source>
        <dbReference type="Google" id="ProtNLM"/>
    </source>
</evidence>
<protein>
    <recommendedName>
        <fullName evidence="5">Ubiquitin 3 binding protein But2 C-terminal domain-containing protein</fullName>
    </recommendedName>
</protein>
<feature type="chain" id="PRO_5008058373" description="Ubiquitin 3 binding protein But2 C-terminal domain-containing protein" evidence="2">
    <location>
        <begin position="18"/>
        <end position="251"/>
    </location>
</feature>
<sequence length="251" mass="27297">MSTKLFAFTSLLALAASRPTISTRRAESSECWQTNPGTVFYSCSNGYKGCFYQDPCSLPPLSSTGPTPTTPPPTTSSETPVEIHELTKPRSFNIYVLSEAQHNVQDQVGHVDLNKPEGSAITTTNALVFDNVPAGAKNCKLNWRSTAPNDENNFTVKGSGQAYTRQLTGFPSKTEIVSYDGLKKYQDPSAEWSPSLDFTGWTEQPTSHGGPSLECGSQVALEIKGSDVGEGENRVFITLTETNGFYLTYEL</sequence>
<evidence type="ECO:0000256" key="2">
    <source>
        <dbReference type="SAM" id="SignalP"/>
    </source>
</evidence>
<reference evidence="3 4" key="1">
    <citation type="submission" date="2016-05" db="EMBL/GenBank/DDBJ databases">
        <title>Comparative analysis of secretome profiles of manganese(II)-oxidizing ascomycete fungi.</title>
        <authorList>
            <consortium name="DOE Joint Genome Institute"/>
            <person name="Zeiner C.A."/>
            <person name="Purvine S.O."/>
            <person name="Zink E.M."/>
            <person name="Wu S."/>
            <person name="Pasa-Tolic L."/>
            <person name="Chaput D.L."/>
            <person name="Haridas S."/>
            <person name="Grigoriev I.V."/>
            <person name="Santelli C.M."/>
            <person name="Hansel C.M."/>
        </authorList>
    </citation>
    <scope>NUCLEOTIDE SEQUENCE [LARGE SCALE GENOMIC DNA]</scope>
    <source>
        <strain evidence="3 4">AP3s5-JAC2a</strain>
    </source>
</reference>
<accession>A0A177CLX3</accession>
<evidence type="ECO:0000313" key="4">
    <source>
        <dbReference type="Proteomes" id="UP000077069"/>
    </source>
</evidence>
<organism evidence="3 4">
    <name type="scientific">Paraphaeosphaeria sporulosa</name>
    <dbReference type="NCBI Taxonomy" id="1460663"/>
    <lineage>
        <taxon>Eukaryota</taxon>
        <taxon>Fungi</taxon>
        <taxon>Dikarya</taxon>
        <taxon>Ascomycota</taxon>
        <taxon>Pezizomycotina</taxon>
        <taxon>Dothideomycetes</taxon>
        <taxon>Pleosporomycetidae</taxon>
        <taxon>Pleosporales</taxon>
        <taxon>Massarineae</taxon>
        <taxon>Didymosphaeriaceae</taxon>
        <taxon>Paraphaeosphaeria</taxon>
    </lineage>
</organism>
<dbReference type="RefSeq" id="XP_018038223.1">
    <property type="nucleotide sequence ID" value="XM_018180037.1"/>
</dbReference>
<dbReference type="GeneID" id="28763523"/>
<dbReference type="Proteomes" id="UP000077069">
    <property type="component" value="Unassembled WGS sequence"/>
</dbReference>
<dbReference type="InParanoid" id="A0A177CLX3"/>
<keyword evidence="2" id="KW-0732">Signal</keyword>
<dbReference type="EMBL" id="KV441550">
    <property type="protein sequence ID" value="OAG07858.1"/>
    <property type="molecule type" value="Genomic_DNA"/>
</dbReference>
<evidence type="ECO:0000256" key="1">
    <source>
        <dbReference type="SAM" id="MobiDB-lite"/>
    </source>
</evidence>
<keyword evidence="4" id="KW-1185">Reference proteome</keyword>
<name>A0A177CLX3_9PLEO</name>